<reference evidence="2" key="1">
    <citation type="submission" date="2016-06" db="UniProtKB">
        <authorList>
            <consortium name="WormBaseParasite"/>
        </authorList>
    </citation>
    <scope>IDENTIFICATION</scope>
</reference>
<organism evidence="1 2">
    <name type="scientific">Toxocara canis</name>
    <name type="common">Canine roundworm</name>
    <dbReference type="NCBI Taxonomy" id="6265"/>
    <lineage>
        <taxon>Eukaryota</taxon>
        <taxon>Metazoa</taxon>
        <taxon>Ecdysozoa</taxon>
        <taxon>Nematoda</taxon>
        <taxon>Chromadorea</taxon>
        <taxon>Rhabditida</taxon>
        <taxon>Spirurina</taxon>
        <taxon>Ascaridomorpha</taxon>
        <taxon>Ascaridoidea</taxon>
        <taxon>Toxocaridae</taxon>
        <taxon>Toxocara</taxon>
    </lineage>
</organism>
<evidence type="ECO:0000313" key="1">
    <source>
        <dbReference type="Proteomes" id="UP000050794"/>
    </source>
</evidence>
<sequence>LTSLADSLRMMPDLCSDYRSAGFLLNEASDHWPIRCVWSGGEMNGTCIPSPLYNASITYVSSSTWRELVRTFRMTIGCSQEDIEKADKPPFAFGAVRRLHSYVILPCSPSLDPPCVRL</sequence>
<dbReference type="Proteomes" id="UP000050794">
    <property type="component" value="Unassembled WGS sequence"/>
</dbReference>
<protein>
    <submittedName>
        <fullName evidence="2">Pecanex-like protein</fullName>
    </submittedName>
</protein>
<keyword evidence="1" id="KW-1185">Reference proteome</keyword>
<proteinExistence type="predicted"/>
<accession>A0A183VGP5</accession>
<dbReference type="AlphaFoldDB" id="A0A183VGP5"/>
<evidence type="ECO:0000313" key="2">
    <source>
        <dbReference type="WBParaSite" id="TCNE_0001991901-mRNA-1"/>
    </source>
</evidence>
<name>A0A183VGP5_TOXCA</name>
<dbReference type="WBParaSite" id="TCNE_0001991901-mRNA-1">
    <property type="protein sequence ID" value="TCNE_0001991901-mRNA-1"/>
    <property type="gene ID" value="TCNE_0001991901"/>
</dbReference>